<evidence type="ECO:0000259" key="8">
    <source>
        <dbReference type="Pfam" id="PF09335"/>
    </source>
</evidence>
<proteinExistence type="inferred from homology"/>
<comment type="caution">
    <text evidence="9">The sequence shown here is derived from an EMBL/GenBank/DDBJ whole genome shotgun (WGS) entry which is preliminary data.</text>
</comment>
<reference evidence="9 10" key="1">
    <citation type="submission" date="2017-06" db="EMBL/GenBank/DDBJ databases">
        <title>Ensifer strains isolated from leguminous trees and herbs display diverse denitrification phenotypes with some acting as strong N2O sinks.</title>
        <authorList>
            <person name="Woliy K."/>
            <person name="Mania D."/>
            <person name="Bakken L.R."/>
            <person name="Frostegard A."/>
        </authorList>
    </citation>
    <scope>NUCLEOTIDE SEQUENCE [LARGE SCALE GENOMIC DNA]</scope>
    <source>
        <strain evidence="9 10">AC50a</strain>
    </source>
</reference>
<dbReference type="RefSeq" id="WP_100669728.1">
    <property type="nucleotide sequence ID" value="NZ_NJGD01000001.1"/>
</dbReference>
<gene>
    <name evidence="9" type="ORF">CEJ86_02580</name>
</gene>
<dbReference type="GO" id="GO:0005886">
    <property type="term" value="C:plasma membrane"/>
    <property type="evidence" value="ECO:0007669"/>
    <property type="project" value="UniProtKB-SubCell"/>
</dbReference>
<feature type="transmembrane region" description="Helical" evidence="6">
    <location>
        <begin position="239"/>
        <end position="259"/>
    </location>
</feature>
<dbReference type="Proteomes" id="UP000231987">
    <property type="component" value="Unassembled WGS sequence"/>
</dbReference>
<feature type="transmembrane region" description="Helical" evidence="6">
    <location>
        <begin position="35"/>
        <end position="53"/>
    </location>
</feature>
<dbReference type="InterPro" id="IPR015414">
    <property type="entry name" value="TMEM64"/>
</dbReference>
<feature type="transmembrane region" description="Helical" evidence="6">
    <location>
        <begin position="108"/>
        <end position="134"/>
    </location>
</feature>
<dbReference type="InterPro" id="IPR032816">
    <property type="entry name" value="VTT_dom"/>
</dbReference>
<organism evidence="9 10">
    <name type="scientific">Rhizobium meliloti</name>
    <name type="common">Ensifer meliloti</name>
    <name type="synonym">Sinorhizobium meliloti</name>
    <dbReference type="NCBI Taxonomy" id="382"/>
    <lineage>
        <taxon>Bacteria</taxon>
        <taxon>Pseudomonadati</taxon>
        <taxon>Pseudomonadota</taxon>
        <taxon>Alphaproteobacteria</taxon>
        <taxon>Hyphomicrobiales</taxon>
        <taxon>Rhizobiaceae</taxon>
        <taxon>Sinorhizobium/Ensifer group</taxon>
        <taxon>Sinorhizobium</taxon>
    </lineage>
</organism>
<comment type="similarity">
    <text evidence="6">Belongs to the TVP38/TMEM64 family.</text>
</comment>
<dbReference type="PANTHER" id="PTHR12677">
    <property type="entry name" value="GOLGI APPARATUS MEMBRANE PROTEIN TVP38-RELATED"/>
    <property type="match status" value="1"/>
</dbReference>
<name>A0A2J0Z999_RHIML</name>
<keyword evidence="3 6" id="KW-0812">Transmembrane</keyword>
<protein>
    <recommendedName>
        <fullName evidence="6">TVP38/TMEM64 family membrane protein</fullName>
    </recommendedName>
</protein>
<feature type="transmembrane region" description="Helical" evidence="6">
    <location>
        <begin position="193"/>
        <end position="211"/>
    </location>
</feature>
<feature type="region of interest" description="Disordered" evidence="7">
    <location>
        <begin position="1"/>
        <end position="26"/>
    </location>
</feature>
<evidence type="ECO:0000256" key="1">
    <source>
        <dbReference type="ARBA" id="ARBA00004651"/>
    </source>
</evidence>
<feature type="transmembrane region" description="Helical" evidence="6">
    <location>
        <begin position="161"/>
        <end position="186"/>
    </location>
</feature>
<evidence type="ECO:0000256" key="2">
    <source>
        <dbReference type="ARBA" id="ARBA00022475"/>
    </source>
</evidence>
<keyword evidence="5 6" id="KW-0472">Membrane</keyword>
<evidence type="ECO:0000256" key="5">
    <source>
        <dbReference type="ARBA" id="ARBA00023136"/>
    </source>
</evidence>
<sequence>MSHGISNGAEEGPALEPSSSRRDLQPVPHRSPWRFLPISLLLAGGVLSYAYGLQDYVSLSALADQRETLAAHVAAHPVSSVLVFFAIYVAVVVFSIPAASVLTISAGFLFGCLAGAAITVLAATLGACLLFIAARGAFSDILRRRAGGVLERLADGFRDNAFLYLLILRLAPIFPFFLINIAPAFFEVKLRTYALATVIGIVPGTLAYTWLGRGLGDVIAFAAASGRELVLADFATRDISLALVALASIAALPLAFRLIQSRRKGA</sequence>
<accession>A0A2J0Z999</accession>
<dbReference type="AlphaFoldDB" id="A0A2J0Z999"/>
<evidence type="ECO:0000313" key="9">
    <source>
        <dbReference type="EMBL" id="PJR17084.1"/>
    </source>
</evidence>
<dbReference type="PANTHER" id="PTHR12677:SF59">
    <property type="entry name" value="GOLGI APPARATUS MEMBRANE PROTEIN TVP38-RELATED"/>
    <property type="match status" value="1"/>
</dbReference>
<feature type="transmembrane region" description="Helical" evidence="6">
    <location>
        <begin position="73"/>
        <end position="96"/>
    </location>
</feature>
<evidence type="ECO:0000256" key="6">
    <source>
        <dbReference type="RuleBase" id="RU366058"/>
    </source>
</evidence>
<dbReference type="Pfam" id="PF09335">
    <property type="entry name" value="VTT_dom"/>
    <property type="match status" value="1"/>
</dbReference>
<feature type="domain" description="VTT" evidence="8">
    <location>
        <begin position="99"/>
        <end position="213"/>
    </location>
</feature>
<evidence type="ECO:0000256" key="3">
    <source>
        <dbReference type="ARBA" id="ARBA00022692"/>
    </source>
</evidence>
<evidence type="ECO:0000256" key="7">
    <source>
        <dbReference type="SAM" id="MobiDB-lite"/>
    </source>
</evidence>
<comment type="subcellular location">
    <subcellularLocation>
        <location evidence="1 6">Cell membrane</location>
        <topology evidence="1 6">Multi-pass membrane protein</topology>
    </subcellularLocation>
</comment>
<dbReference type="EMBL" id="NJGD01000001">
    <property type="protein sequence ID" value="PJR17084.1"/>
    <property type="molecule type" value="Genomic_DNA"/>
</dbReference>
<keyword evidence="4 6" id="KW-1133">Transmembrane helix</keyword>
<evidence type="ECO:0000256" key="4">
    <source>
        <dbReference type="ARBA" id="ARBA00022989"/>
    </source>
</evidence>
<evidence type="ECO:0000313" key="10">
    <source>
        <dbReference type="Proteomes" id="UP000231987"/>
    </source>
</evidence>
<keyword evidence="2 6" id="KW-1003">Cell membrane</keyword>